<evidence type="ECO:0000313" key="2">
    <source>
        <dbReference type="EMBL" id="WNG47256.1"/>
    </source>
</evidence>
<dbReference type="InterPro" id="IPR050426">
    <property type="entry name" value="Glycosyltransferase_28"/>
</dbReference>
<accession>A0ABY9WW19</accession>
<proteinExistence type="predicted"/>
<name>A0ABY9WW19_9BACT</name>
<protein>
    <submittedName>
        <fullName evidence="2">Glycosyltransferase family 1 protein</fullName>
    </submittedName>
</protein>
<reference evidence="2 3" key="1">
    <citation type="submission" date="2019-08" db="EMBL/GenBank/DDBJ databases">
        <title>Archangium and Cystobacter genomes.</title>
        <authorList>
            <person name="Chen I.-C.K."/>
            <person name="Wielgoss S."/>
        </authorList>
    </citation>
    <scope>NUCLEOTIDE SEQUENCE [LARGE SCALE GENOMIC DNA]</scope>
    <source>
        <strain evidence="2 3">Cbm 6</strain>
    </source>
</reference>
<dbReference type="InterPro" id="IPR002213">
    <property type="entry name" value="UDP_glucos_trans"/>
</dbReference>
<dbReference type="PANTHER" id="PTHR48050:SF13">
    <property type="entry name" value="STEROL 3-BETA-GLUCOSYLTRANSFERASE UGT80A2"/>
    <property type="match status" value="1"/>
</dbReference>
<gene>
    <name evidence="2" type="ORF">F0U60_26360</name>
</gene>
<dbReference type="SUPFAM" id="SSF53756">
    <property type="entry name" value="UDP-Glycosyltransferase/glycogen phosphorylase"/>
    <property type="match status" value="1"/>
</dbReference>
<dbReference type="PANTHER" id="PTHR48050">
    <property type="entry name" value="STEROL 3-BETA-GLUCOSYLTRANSFERASE"/>
    <property type="match status" value="1"/>
</dbReference>
<evidence type="ECO:0000259" key="1">
    <source>
        <dbReference type="Pfam" id="PF06722"/>
    </source>
</evidence>
<dbReference type="CDD" id="cd03784">
    <property type="entry name" value="GT1_Gtf-like"/>
    <property type="match status" value="1"/>
</dbReference>
<dbReference type="Pfam" id="PF06722">
    <property type="entry name" value="EryCIII-like_C"/>
    <property type="match status" value="1"/>
</dbReference>
<evidence type="ECO:0000313" key="3">
    <source>
        <dbReference type="Proteomes" id="UP001611383"/>
    </source>
</evidence>
<sequence length="467" mass="50549">MLTRGLYSIATSCCGCSRGCVSPSSPLPKQDMSMPSISDASRKPATFLLTSSTAPGHFLRVLDLAQQLTSRGHRVLFKAKATKEAEVKAAGAELIPYEHQLDLQDLAALAPHFELPRWMPKIPFTLTQVRNYIQANNVQLALELEPLLRREQVDCVVYDFFEFGAAWAAERAGIPWVSAGNMGSTLSRDDLPLMFIAKPPMQHLGKVPALGHALGNQFLPVNAPRTKLGLPPYTGRTAEFVQAMISPRLHIVMAHRGLAGDIPIRDNQLFVGPTTFNVPAKTREEAPRVEPGTVVISTTTTPGDNGLFRRVLEAVAPMNVPVLATSAGARDVPAGLGAHVRIERYVPHDGVFPQARALITHGGWGTVGRALTYGLPMLVIPLFGDQILNAALVERAGLGRYLPLNKATPEAIRAELNALLADDGIRTRAQRAAAEIKKLKEEQVAARALEQIAYERRASTTARASAA</sequence>
<feature type="domain" description="Erythromycin biosynthesis protein CIII-like C-terminal" evidence="1">
    <location>
        <begin position="310"/>
        <end position="436"/>
    </location>
</feature>
<keyword evidence="3" id="KW-1185">Reference proteome</keyword>
<dbReference type="EMBL" id="CP043494">
    <property type="protein sequence ID" value="WNG47256.1"/>
    <property type="molecule type" value="Genomic_DNA"/>
</dbReference>
<organism evidence="2 3">
    <name type="scientific">Archangium minus</name>
    <dbReference type="NCBI Taxonomy" id="83450"/>
    <lineage>
        <taxon>Bacteria</taxon>
        <taxon>Pseudomonadati</taxon>
        <taxon>Myxococcota</taxon>
        <taxon>Myxococcia</taxon>
        <taxon>Myxococcales</taxon>
        <taxon>Cystobacterineae</taxon>
        <taxon>Archangiaceae</taxon>
        <taxon>Archangium</taxon>
    </lineage>
</organism>
<dbReference type="InterPro" id="IPR010610">
    <property type="entry name" value="EryCIII-like_C"/>
</dbReference>
<dbReference type="Gene3D" id="3.40.50.2000">
    <property type="entry name" value="Glycogen Phosphorylase B"/>
    <property type="match status" value="2"/>
</dbReference>
<dbReference type="Proteomes" id="UP001611383">
    <property type="component" value="Chromosome"/>
</dbReference>